<feature type="chain" id="PRO_5045015161" description="Outer membrane lipoprotein Blc" evidence="2">
    <location>
        <begin position="22"/>
        <end position="176"/>
    </location>
</feature>
<evidence type="ECO:0000256" key="2">
    <source>
        <dbReference type="PIRNR" id="PIRNR036893"/>
    </source>
</evidence>
<protein>
    <recommendedName>
        <fullName evidence="2">Outer membrane lipoprotein Blc</fullName>
    </recommendedName>
</protein>
<reference evidence="4 5" key="1">
    <citation type="submission" date="2021-05" db="EMBL/GenBank/DDBJ databases">
        <title>Shewanella sp. JM162201.</title>
        <authorList>
            <person name="Xu S."/>
            <person name="Li A."/>
        </authorList>
    </citation>
    <scope>NUCLEOTIDE SEQUENCE [LARGE SCALE GENOMIC DNA]</scope>
    <source>
        <strain evidence="4 5">JM162201</strain>
    </source>
</reference>
<accession>A0ABS5V7M5</accession>
<sequence length="176" mass="19665">MKRVLIALLAMSTLLGGCASAPPMPVINGFELKHYLGTWHEVARMENRFERGLTKVTAEYRDDAGSIKVINRGFSAEDNRWKEAIGKARFASNPDEGRLEVSFFGPFYGDYQILAATRDADGRYRTALVAGDSLEYLWLLSREPNLSADEEAKFTSMIKSLGVEPQSLVWLSKPQS</sequence>
<organism evidence="4 5">
    <name type="scientific">Shewanella jiangmenensis</name>
    <dbReference type="NCBI Taxonomy" id="2837387"/>
    <lineage>
        <taxon>Bacteria</taxon>
        <taxon>Pseudomonadati</taxon>
        <taxon>Pseudomonadota</taxon>
        <taxon>Gammaproteobacteria</taxon>
        <taxon>Alteromonadales</taxon>
        <taxon>Shewanellaceae</taxon>
        <taxon>Shewanella</taxon>
    </lineage>
</organism>
<dbReference type="SUPFAM" id="SSF50814">
    <property type="entry name" value="Lipocalins"/>
    <property type="match status" value="1"/>
</dbReference>
<feature type="domain" description="Lipocalin/cytosolic fatty-acid binding" evidence="3">
    <location>
        <begin position="31"/>
        <end position="171"/>
    </location>
</feature>
<evidence type="ECO:0000259" key="3">
    <source>
        <dbReference type="Pfam" id="PF08212"/>
    </source>
</evidence>
<dbReference type="EMBL" id="JAHEPS010000006">
    <property type="protein sequence ID" value="MBT1445847.1"/>
    <property type="molecule type" value="Genomic_DNA"/>
</dbReference>
<comment type="subunit">
    <text evidence="2">Homodimer.</text>
</comment>
<comment type="function">
    <text evidence="2">Involved in the storage or transport of lipids necessary for membrane maintenance under stressful conditions. Displays a binding preference for lysophospholipids.</text>
</comment>
<dbReference type="InterPro" id="IPR022271">
    <property type="entry name" value="Lipocalin_ApoD"/>
</dbReference>
<evidence type="ECO:0000313" key="5">
    <source>
        <dbReference type="Proteomes" id="UP001195903"/>
    </source>
</evidence>
<gene>
    <name evidence="4" type="ORF">KJI95_15175</name>
</gene>
<dbReference type="PIRSF" id="PIRSF036893">
    <property type="entry name" value="Lipocalin_ApoD"/>
    <property type="match status" value="1"/>
</dbReference>
<dbReference type="InterPro" id="IPR000566">
    <property type="entry name" value="Lipocln_cytosolic_FA-bd_dom"/>
</dbReference>
<dbReference type="PROSITE" id="PS51257">
    <property type="entry name" value="PROKAR_LIPOPROTEIN"/>
    <property type="match status" value="1"/>
</dbReference>
<dbReference type="PRINTS" id="PR01171">
    <property type="entry name" value="BCTLIPOCALIN"/>
</dbReference>
<keyword evidence="2" id="KW-0472">Membrane</keyword>
<keyword evidence="2" id="KW-0998">Cell outer membrane</keyword>
<evidence type="ECO:0000313" key="4">
    <source>
        <dbReference type="EMBL" id="MBT1445847.1"/>
    </source>
</evidence>
<dbReference type="InterPro" id="IPR012674">
    <property type="entry name" value="Calycin"/>
</dbReference>
<keyword evidence="2" id="KW-0446">Lipid-binding</keyword>
<comment type="caution">
    <text evidence="4">The sequence shown here is derived from an EMBL/GenBank/DDBJ whole genome shotgun (WGS) entry which is preliminary data.</text>
</comment>
<dbReference type="InterPro" id="IPR002446">
    <property type="entry name" value="Lipocalin_bac"/>
</dbReference>
<evidence type="ECO:0000256" key="1">
    <source>
        <dbReference type="ARBA" id="ARBA00006889"/>
    </source>
</evidence>
<dbReference type="Gene3D" id="2.40.128.20">
    <property type="match status" value="1"/>
</dbReference>
<keyword evidence="2" id="KW-0449">Lipoprotein</keyword>
<keyword evidence="2" id="KW-0732">Signal</keyword>
<dbReference type="PANTHER" id="PTHR10612">
    <property type="entry name" value="APOLIPOPROTEIN D"/>
    <property type="match status" value="1"/>
</dbReference>
<name>A0ABS5V7M5_9GAMM</name>
<keyword evidence="5" id="KW-1185">Reference proteome</keyword>
<dbReference type="Pfam" id="PF08212">
    <property type="entry name" value="Lipocalin_2"/>
    <property type="match status" value="1"/>
</dbReference>
<dbReference type="RefSeq" id="WP_214508037.1">
    <property type="nucleotide sequence ID" value="NZ_JAHEPS010000006.1"/>
</dbReference>
<comment type="subcellular location">
    <subcellularLocation>
        <location evidence="2">Cell outer membrane</location>
    </subcellularLocation>
</comment>
<proteinExistence type="inferred from homology"/>
<feature type="signal peptide" evidence="2">
    <location>
        <begin position="1"/>
        <end position="21"/>
    </location>
</feature>
<dbReference type="CDD" id="cd19438">
    <property type="entry name" value="lipocalin_Blc-like"/>
    <property type="match status" value="1"/>
</dbReference>
<dbReference type="Proteomes" id="UP001195903">
    <property type="component" value="Unassembled WGS sequence"/>
</dbReference>
<dbReference type="InterPro" id="IPR047202">
    <property type="entry name" value="Lipocalin_Blc-like_dom"/>
</dbReference>
<dbReference type="PANTHER" id="PTHR10612:SF34">
    <property type="entry name" value="APOLIPOPROTEIN D"/>
    <property type="match status" value="1"/>
</dbReference>
<comment type="similarity">
    <text evidence="1 2">Belongs to the calycin superfamily. Lipocalin family.</text>
</comment>